<feature type="transmembrane region" description="Helical" evidence="6">
    <location>
        <begin position="502"/>
        <end position="522"/>
    </location>
</feature>
<dbReference type="PANTHER" id="PTHR23501">
    <property type="entry name" value="MAJOR FACILITATOR SUPERFAMILY"/>
    <property type="match status" value="1"/>
</dbReference>
<dbReference type="CDD" id="cd17502">
    <property type="entry name" value="MFS_Azr1_MDR_like"/>
    <property type="match status" value="1"/>
</dbReference>
<feature type="transmembrane region" description="Helical" evidence="6">
    <location>
        <begin position="155"/>
        <end position="174"/>
    </location>
</feature>
<dbReference type="GO" id="GO:0022857">
    <property type="term" value="F:transmembrane transporter activity"/>
    <property type="evidence" value="ECO:0007669"/>
    <property type="project" value="InterPro"/>
</dbReference>
<feature type="compositionally biased region" description="Basic and acidic residues" evidence="5">
    <location>
        <begin position="1"/>
        <end position="11"/>
    </location>
</feature>
<feature type="transmembrane region" description="Helical" evidence="6">
    <location>
        <begin position="234"/>
        <end position="252"/>
    </location>
</feature>
<dbReference type="InterPro" id="IPR020846">
    <property type="entry name" value="MFS_dom"/>
</dbReference>
<feature type="transmembrane region" description="Helical" evidence="6">
    <location>
        <begin position="304"/>
        <end position="326"/>
    </location>
</feature>
<dbReference type="PROSITE" id="PS50850">
    <property type="entry name" value="MFS"/>
    <property type="match status" value="1"/>
</dbReference>
<keyword evidence="3 6" id="KW-1133">Transmembrane helix</keyword>
<keyword evidence="4 6" id="KW-0472">Membrane</keyword>
<dbReference type="PANTHER" id="PTHR23501:SF201">
    <property type="entry name" value="MFS AFLATOXIN EFFLUX PUMP"/>
    <property type="match status" value="1"/>
</dbReference>
<evidence type="ECO:0000256" key="6">
    <source>
        <dbReference type="SAM" id="Phobius"/>
    </source>
</evidence>
<dbReference type="OrthoDB" id="10021397at2759"/>
<feature type="transmembrane region" description="Helical" evidence="6">
    <location>
        <begin position="395"/>
        <end position="413"/>
    </location>
</feature>
<feature type="transmembrane region" description="Helical" evidence="6">
    <location>
        <begin position="338"/>
        <end position="356"/>
    </location>
</feature>
<accession>A0A2J6RW88</accession>
<gene>
    <name evidence="8" type="ORF">L207DRAFT_543351</name>
</gene>
<feature type="domain" description="Major facilitator superfamily (MFS) profile" evidence="7">
    <location>
        <begin position="33"/>
        <end position="525"/>
    </location>
</feature>
<feature type="transmembrane region" description="Helical" evidence="6">
    <location>
        <begin position="264"/>
        <end position="284"/>
    </location>
</feature>
<feature type="transmembrane region" description="Helical" evidence="6">
    <location>
        <begin position="30"/>
        <end position="47"/>
    </location>
</feature>
<dbReference type="Gene3D" id="1.20.1250.20">
    <property type="entry name" value="MFS general substrate transporter like domains"/>
    <property type="match status" value="1"/>
</dbReference>
<evidence type="ECO:0000256" key="4">
    <source>
        <dbReference type="ARBA" id="ARBA00023136"/>
    </source>
</evidence>
<evidence type="ECO:0000256" key="5">
    <source>
        <dbReference type="SAM" id="MobiDB-lite"/>
    </source>
</evidence>
<dbReference type="Gene3D" id="1.20.1720.10">
    <property type="entry name" value="Multidrug resistance protein D"/>
    <property type="match status" value="1"/>
</dbReference>
<dbReference type="FunFam" id="1.20.1250.20:FF:000196">
    <property type="entry name" value="MFS toxin efflux pump (AflT)"/>
    <property type="match status" value="1"/>
</dbReference>
<evidence type="ECO:0000259" key="7">
    <source>
        <dbReference type="PROSITE" id="PS50850"/>
    </source>
</evidence>
<reference evidence="8 9" key="1">
    <citation type="submission" date="2016-04" db="EMBL/GenBank/DDBJ databases">
        <title>A degradative enzymes factory behind the ericoid mycorrhizal symbiosis.</title>
        <authorList>
            <consortium name="DOE Joint Genome Institute"/>
            <person name="Martino E."/>
            <person name="Morin E."/>
            <person name="Grelet G."/>
            <person name="Kuo A."/>
            <person name="Kohler A."/>
            <person name="Daghino S."/>
            <person name="Barry K."/>
            <person name="Choi C."/>
            <person name="Cichocki N."/>
            <person name="Clum A."/>
            <person name="Copeland A."/>
            <person name="Hainaut M."/>
            <person name="Haridas S."/>
            <person name="Labutti K."/>
            <person name="Lindquist E."/>
            <person name="Lipzen A."/>
            <person name="Khouja H.-R."/>
            <person name="Murat C."/>
            <person name="Ohm R."/>
            <person name="Olson A."/>
            <person name="Spatafora J."/>
            <person name="Veneault-Fourrey C."/>
            <person name="Henrissat B."/>
            <person name="Grigoriev I."/>
            <person name="Martin F."/>
            <person name="Perotto S."/>
        </authorList>
    </citation>
    <scope>NUCLEOTIDE SEQUENCE [LARGE SCALE GENOMIC DNA]</scope>
    <source>
        <strain evidence="8 9">F</strain>
    </source>
</reference>
<dbReference type="Pfam" id="PF07690">
    <property type="entry name" value="MFS_1"/>
    <property type="match status" value="1"/>
</dbReference>
<comment type="subcellular location">
    <subcellularLocation>
        <location evidence="1">Membrane</location>
        <topology evidence="1">Multi-pass membrane protein</topology>
    </subcellularLocation>
</comment>
<dbReference type="GO" id="GO:0005886">
    <property type="term" value="C:plasma membrane"/>
    <property type="evidence" value="ECO:0007669"/>
    <property type="project" value="TreeGrafter"/>
</dbReference>
<dbReference type="FunFam" id="1.20.1720.10:FF:000012">
    <property type="entry name" value="MFS toxin efflux pump (AflT)"/>
    <property type="match status" value="1"/>
</dbReference>
<feature type="region of interest" description="Disordered" evidence="5">
    <location>
        <begin position="1"/>
        <end position="21"/>
    </location>
</feature>
<keyword evidence="2 6" id="KW-0812">Transmembrane</keyword>
<sequence>MPTEEATKEEPVPAGEEDDEGKVYPPARKVAVVMLALYLSLFLVSLDRTIIATAVPQITNVFHSINDIGWYASAYMMTACASQLLYGRIYTFYSPKWVFLTSVSIFELGSLICGIAQNSPTFIVGRAIAGLGSAGIFSGTIVLTLHIIPLRKRPLYQSFLGVVMLVSSVVGPVIGGAFTTHLTWRWCFYINLPIGGTTLLLKFLLLPADNNKTKEEIEAGKLSTRQKLERLDPVGTLFFLPGIVCLLLALQLGGSTYAWSDARIIVLWIVFGLLMIAFAVVQGWKQENATLPPRILAYRSVTASTWFAFCISGSLTVMVYFLPVWFQAIKGVTAIESGIRVLPLIIALLVSSFFAGGTVSALGYYTPMLIGCSIIMAIGAGLMTTFKVDTGHAIWIGYQVIFGFGIGLGQQQASLAAQTVLPAVDVPVGVSLKFFGQNLGGAIFVSVGQNVLSTKLVSGLSGLPNLDPQVIVSLGATELRNYVGAEHLEEVLRVYNHALDDVFMVAAILAAVSIVGALLTEWKSVKGKNLKGA</sequence>
<organism evidence="8 9">
    <name type="scientific">Hyaloscypha variabilis (strain UAMH 11265 / GT02V1 / F)</name>
    <name type="common">Meliniomyces variabilis</name>
    <dbReference type="NCBI Taxonomy" id="1149755"/>
    <lineage>
        <taxon>Eukaryota</taxon>
        <taxon>Fungi</taxon>
        <taxon>Dikarya</taxon>
        <taxon>Ascomycota</taxon>
        <taxon>Pezizomycotina</taxon>
        <taxon>Leotiomycetes</taxon>
        <taxon>Helotiales</taxon>
        <taxon>Hyaloscyphaceae</taxon>
        <taxon>Hyaloscypha</taxon>
        <taxon>Hyaloscypha variabilis</taxon>
    </lineage>
</organism>
<evidence type="ECO:0000256" key="3">
    <source>
        <dbReference type="ARBA" id="ARBA00022989"/>
    </source>
</evidence>
<dbReference type="InterPro" id="IPR011701">
    <property type="entry name" value="MFS"/>
</dbReference>
<feature type="transmembrane region" description="Helical" evidence="6">
    <location>
        <begin position="128"/>
        <end position="149"/>
    </location>
</feature>
<feature type="transmembrane region" description="Helical" evidence="6">
    <location>
        <begin position="68"/>
        <end position="85"/>
    </location>
</feature>
<proteinExistence type="predicted"/>
<evidence type="ECO:0000256" key="1">
    <source>
        <dbReference type="ARBA" id="ARBA00004141"/>
    </source>
</evidence>
<dbReference type="InterPro" id="IPR036259">
    <property type="entry name" value="MFS_trans_sf"/>
</dbReference>
<feature type="transmembrane region" description="Helical" evidence="6">
    <location>
        <begin position="97"/>
        <end position="116"/>
    </location>
</feature>
<name>A0A2J6RW88_HYAVF</name>
<dbReference type="SUPFAM" id="SSF103473">
    <property type="entry name" value="MFS general substrate transporter"/>
    <property type="match status" value="1"/>
</dbReference>
<evidence type="ECO:0000313" key="8">
    <source>
        <dbReference type="EMBL" id="PMD42784.1"/>
    </source>
</evidence>
<dbReference type="Proteomes" id="UP000235786">
    <property type="component" value="Unassembled WGS sequence"/>
</dbReference>
<evidence type="ECO:0000256" key="2">
    <source>
        <dbReference type="ARBA" id="ARBA00022692"/>
    </source>
</evidence>
<protein>
    <submittedName>
        <fullName evidence="8">MFS general substrate transporter</fullName>
    </submittedName>
</protein>
<keyword evidence="9" id="KW-1185">Reference proteome</keyword>
<feature type="transmembrane region" description="Helical" evidence="6">
    <location>
        <begin position="362"/>
        <end position="383"/>
    </location>
</feature>
<evidence type="ECO:0000313" key="9">
    <source>
        <dbReference type="Proteomes" id="UP000235786"/>
    </source>
</evidence>
<dbReference type="AlphaFoldDB" id="A0A2J6RW88"/>
<dbReference type="EMBL" id="KZ613943">
    <property type="protein sequence ID" value="PMD42784.1"/>
    <property type="molecule type" value="Genomic_DNA"/>
</dbReference>